<keyword evidence="14" id="KW-1185">Reference proteome</keyword>
<keyword evidence="9" id="KW-1133">Transmembrane helix</keyword>
<accession>A0ABU7FUQ1</accession>
<dbReference type="RefSeq" id="WP_329512208.1">
    <property type="nucleotide sequence ID" value="NZ_BAAAYZ010000083.1"/>
</dbReference>
<gene>
    <name evidence="13" type="ORF">VXC91_39625</name>
</gene>
<keyword evidence="5" id="KW-0812">Transmembrane</keyword>
<name>A0ABU7FUQ1_9ACTN</name>
<reference evidence="13" key="1">
    <citation type="submission" date="2024-01" db="EMBL/GenBank/DDBJ databases">
        <title>First draft genome sequence data of TA4-1, the type strain of Gram-positive actinobacterium Streptomyces chiangmaiensis.</title>
        <authorList>
            <person name="Yasawong M."/>
            <person name="Nantapong N."/>
        </authorList>
    </citation>
    <scope>NUCLEOTIDE SEQUENCE</scope>
    <source>
        <strain evidence="13">TA4-1</strain>
    </source>
</reference>
<protein>
    <submittedName>
        <fullName evidence="13">M48 family metallopeptidase</fullName>
    </submittedName>
</protein>
<dbReference type="Gene3D" id="3.30.2010.10">
    <property type="entry name" value="Metalloproteases ('zincins'), catalytic domain"/>
    <property type="match status" value="1"/>
</dbReference>
<evidence type="ECO:0000256" key="5">
    <source>
        <dbReference type="ARBA" id="ARBA00022692"/>
    </source>
</evidence>
<evidence type="ECO:0000256" key="2">
    <source>
        <dbReference type="ARBA" id="ARBA00004651"/>
    </source>
</evidence>
<dbReference type="PANTHER" id="PTHR43221:SF1">
    <property type="entry name" value="PROTEASE HTPX"/>
    <property type="match status" value="1"/>
</dbReference>
<evidence type="ECO:0000256" key="1">
    <source>
        <dbReference type="ARBA" id="ARBA00001947"/>
    </source>
</evidence>
<comment type="caution">
    <text evidence="13">The sequence shown here is derived from an EMBL/GenBank/DDBJ whole genome shotgun (WGS) entry which is preliminary data.</text>
</comment>
<evidence type="ECO:0000313" key="13">
    <source>
        <dbReference type="EMBL" id="MED7827841.1"/>
    </source>
</evidence>
<keyword evidence="6" id="KW-0479">Metal-binding</keyword>
<comment type="cofactor">
    <cofactor evidence="1">
        <name>Zn(2+)</name>
        <dbReference type="ChEBI" id="CHEBI:29105"/>
    </cofactor>
</comment>
<evidence type="ECO:0000313" key="14">
    <source>
        <dbReference type="Proteomes" id="UP001333996"/>
    </source>
</evidence>
<dbReference type="CDD" id="cd07328">
    <property type="entry name" value="M48_Ste24p_like"/>
    <property type="match status" value="1"/>
</dbReference>
<evidence type="ECO:0000256" key="8">
    <source>
        <dbReference type="ARBA" id="ARBA00022833"/>
    </source>
</evidence>
<organism evidence="13 14">
    <name type="scientific">Streptomyces chiangmaiensis</name>
    <dbReference type="NCBI Taxonomy" id="766497"/>
    <lineage>
        <taxon>Bacteria</taxon>
        <taxon>Bacillati</taxon>
        <taxon>Actinomycetota</taxon>
        <taxon>Actinomycetes</taxon>
        <taxon>Kitasatosporales</taxon>
        <taxon>Streptomycetaceae</taxon>
        <taxon>Streptomyces</taxon>
    </lineage>
</organism>
<evidence type="ECO:0000256" key="11">
    <source>
        <dbReference type="ARBA" id="ARBA00023136"/>
    </source>
</evidence>
<keyword evidence="4" id="KW-0645">Protease</keyword>
<evidence type="ECO:0000259" key="12">
    <source>
        <dbReference type="Pfam" id="PF01435"/>
    </source>
</evidence>
<evidence type="ECO:0000256" key="9">
    <source>
        <dbReference type="ARBA" id="ARBA00022989"/>
    </source>
</evidence>
<comment type="subcellular location">
    <subcellularLocation>
        <location evidence="2">Cell membrane</location>
        <topology evidence="2">Multi-pass membrane protein</topology>
    </subcellularLocation>
</comment>
<sequence>MRAAQAVGLLLGFYLCTLGTLAALASIDVALLLRTESATPVVAEGKVIGLTVVIAIPLVRGVLASLRRRGGGAGLGGVPVTPEQQPKLWARVRGLAEQVGTRPPAEIWLVPTVNAAVSEDVRLMGLLPGRRRMYVGVPLLIGLTVNQLDAVLAHELGHYSNRDVRLAPTTVRGREGVLTVARAYWAGKAFWHRPMRAFFTWYAQLYLRTSQSVSRHQELAADRMAARIAGRDHTAAALREIPALDAAYGFYLNRYAEVGWEAGLLPLPEEFYGGLYGLLSEPSRQRELDELRRNPPEDEAGPYDSHPPISERIAAIESLPGDGRVAADAEPAALTLLRGAPRVCADVAAVALSPEAKAKRPVDWEELARGAGRASLVRDAATVLSTASAVVGVPVPDLSTLLQAVEAGWLDLIADSLPKSDRAQQATGRVAREFARTAFRDAVTAPVLLALVDGGRARWTHSWSRTLHLEFDQGVEGAVAAALDGLVAETPDTWPLRCLLHGLEPALTMSPTPTGL</sequence>
<evidence type="ECO:0000256" key="3">
    <source>
        <dbReference type="ARBA" id="ARBA00022475"/>
    </source>
</evidence>
<dbReference type="PANTHER" id="PTHR43221">
    <property type="entry name" value="PROTEASE HTPX"/>
    <property type="match status" value="1"/>
</dbReference>
<keyword evidence="10" id="KW-0482">Metalloprotease</keyword>
<proteinExistence type="predicted"/>
<evidence type="ECO:0000256" key="6">
    <source>
        <dbReference type="ARBA" id="ARBA00022723"/>
    </source>
</evidence>
<evidence type="ECO:0000256" key="7">
    <source>
        <dbReference type="ARBA" id="ARBA00022801"/>
    </source>
</evidence>
<evidence type="ECO:0000256" key="10">
    <source>
        <dbReference type="ARBA" id="ARBA00023049"/>
    </source>
</evidence>
<keyword evidence="3" id="KW-1003">Cell membrane</keyword>
<feature type="domain" description="Peptidase M48" evidence="12">
    <location>
        <begin position="85"/>
        <end position="318"/>
    </location>
</feature>
<keyword evidence="11" id="KW-0472">Membrane</keyword>
<dbReference type="Pfam" id="PF01435">
    <property type="entry name" value="Peptidase_M48"/>
    <property type="match status" value="1"/>
</dbReference>
<dbReference type="Proteomes" id="UP001333996">
    <property type="component" value="Unassembled WGS sequence"/>
</dbReference>
<keyword evidence="7" id="KW-0378">Hydrolase</keyword>
<dbReference type="InterPro" id="IPR050083">
    <property type="entry name" value="HtpX_protease"/>
</dbReference>
<dbReference type="EMBL" id="JAYWVC010000277">
    <property type="protein sequence ID" value="MED7827841.1"/>
    <property type="molecule type" value="Genomic_DNA"/>
</dbReference>
<keyword evidence="8" id="KW-0862">Zinc</keyword>
<evidence type="ECO:0000256" key="4">
    <source>
        <dbReference type="ARBA" id="ARBA00022670"/>
    </source>
</evidence>
<dbReference type="InterPro" id="IPR001915">
    <property type="entry name" value="Peptidase_M48"/>
</dbReference>